<reference evidence="1" key="1">
    <citation type="submission" date="2020-02" db="EMBL/GenBank/DDBJ databases">
        <authorList>
            <person name="Meier V. D."/>
        </authorList>
    </citation>
    <scope>NUCLEOTIDE SEQUENCE</scope>
    <source>
        <strain evidence="1">AVDCRST_MAG80</strain>
    </source>
</reference>
<sequence length="83" mass="9318">MEAPICERGRQLVYEVRDLISVPENVPALEVERGDVGIIRELVLLNDSVTAFVEIPYSTGQTRGWILVEIMPETKVLSYTLEG</sequence>
<evidence type="ECO:0008006" key="2">
    <source>
        <dbReference type="Google" id="ProtNLM"/>
    </source>
</evidence>
<dbReference type="EMBL" id="CADCVC010000034">
    <property type="protein sequence ID" value="CAA9427909.1"/>
    <property type="molecule type" value="Genomic_DNA"/>
</dbReference>
<accession>A0A6J4PWX6</accession>
<gene>
    <name evidence="1" type="ORF">AVDCRST_MAG80-362</name>
</gene>
<protein>
    <recommendedName>
        <fullName evidence="2">DUF4926 domain-containing protein</fullName>
    </recommendedName>
</protein>
<dbReference type="AlphaFoldDB" id="A0A6J4PWX6"/>
<name>A0A6J4PWX6_9ACTN</name>
<organism evidence="1">
    <name type="scientific">uncultured Rubrobacteraceae bacterium</name>
    <dbReference type="NCBI Taxonomy" id="349277"/>
    <lineage>
        <taxon>Bacteria</taxon>
        <taxon>Bacillati</taxon>
        <taxon>Actinomycetota</taxon>
        <taxon>Rubrobacteria</taxon>
        <taxon>Rubrobacterales</taxon>
        <taxon>Rubrobacteraceae</taxon>
        <taxon>environmental samples</taxon>
    </lineage>
</organism>
<proteinExistence type="predicted"/>
<evidence type="ECO:0000313" key="1">
    <source>
        <dbReference type="EMBL" id="CAA9427909.1"/>
    </source>
</evidence>